<feature type="transmembrane region" description="Helical" evidence="12">
    <location>
        <begin position="143"/>
        <end position="165"/>
    </location>
</feature>
<reference evidence="13 14" key="1">
    <citation type="submission" date="2019-07" db="EMBL/GenBank/DDBJ databases">
        <title>Whole genome shotgun sequence of Cellulomonas soli NBRC 109434.</title>
        <authorList>
            <person name="Hosoyama A."/>
            <person name="Uohara A."/>
            <person name="Ohji S."/>
            <person name="Ichikawa N."/>
        </authorList>
    </citation>
    <scope>NUCLEOTIDE SEQUENCE [LARGE SCALE GENOMIC DNA]</scope>
    <source>
        <strain evidence="13 14">NBRC 109434</strain>
    </source>
</reference>
<feature type="transmembrane region" description="Helical" evidence="12">
    <location>
        <begin position="186"/>
        <end position="205"/>
    </location>
</feature>
<feature type="transmembrane region" description="Helical" evidence="12">
    <location>
        <begin position="225"/>
        <end position="244"/>
    </location>
</feature>
<feature type="transmembrane region" description="Helical" evidence="12">
    <location>
        <begin position="116"/>
        <end position="137"/>
    </location>
</feature>
<keyword evidence="4" id="KW-0479">Metal-binding</keyword>
<organism evidence="13 14">
    <name type="scientific">Cellulomonas soli</name>
    <dbReference type="NCBI Taxonomy" id="931535"/>
    <lineage>
        <taxon>Bacteria</taxon>
        <taxon>Bacillati</taxon>
        <taxon>Actinomycetota</taxon>
        <taxon>Actinomycetes</taxon>
        <taxon>Micrococcales</taxon>
        <taxon>Cellulomonadaceae</taxon>
        <taxon>Cellulomonas</taxon>
    </lineage>
</organism>
<keyword evidence="14" id="KW-1185">Reference proteome</keyword>
<evidence type="ECO:0000256" key="9">
    <source>
        <dbReference type="ARBA" id="ARBA00023136"/>
    </source>
</evidence>
<evidence type="ECO:0000313" key="13">
    <source>
        <dbReference type="EMBL" id="GEP70522.1"/>
    </source>
</evidence>
<dbReference type="PANTHER" id="PTHR35457:SF1">
    <property type="entry name" value="HEME A SYNTHASE"/>
    <property type="match status" value="1"/>
</dbReference>
<comment type="subcellular location">
    <subcellularLocation>
        <location evidence="1">Membrane</location>
        <topology evidence="1">Multi-pass membrane protein</topology>
    </subcellularLocation>
</comment>
<evidence type="ECO:0000256" key="4">
    <source>
        <dbReference type="ARBA" id="ARBA00022723"/>
    </source>
</evidence>
<evidence type="ECO:0000256" key="11">
    <source>
        <dbReference type="ARBA" id="ARBA00023444"/>
    </source>
</evidence>
<dbReference type="Proteomes" id="UP000321798">
    <property type="component" value="Unassembled WGS sequence"/>
</dbReference>
<keyword evidence="2" id="KW-1003">Cell membrane</keyword>
<dbReference type="RefSeq" id="WP_146954304.1">
    <property type="nucleotide sequence ID" value="NZ_BAABBJ010000016.1"/>
</dbReference>
<dbReference type="InterPro" id="IPR003780">
    <property type="entry name" value="COX15/CtaA_fam"/>
</dbReference>
<feature type="transmembrane region" description="Helical" evidence="12">
    <location>
        <begin position="256"/>
        <end position="275"/>
    </location>
</feature>
<dbReference type="EMBL" id="BKAL01000014">
    <property type="protein sequence ID" value="GEP70522.1"/>
    <property type="molecule type" value="Genomic_DNA"/>
</dbReference>
<dbReference type="AlphaFoldDB" id="A0A512PHB7"/>
<evidence type="ECO:0000256" key="8">
    <source>
        <dbReference type="ARBA" id="ARBA00023133"/>
    </source>
</evidence>
<dbReference type="GO" id="GO:0016020">
    <property type="term" value="C:membrane"/>
    <property type="evidence" value="ECO:0007669"/>
    <property type="project" value="UniProtKB-SubCell"/>
</dbReference>
<keyword evidence="5 12" id="KW-1133">Transmembrane helix</keyword>
<evidence type="ECO:0000256" key="1">
    <source>
        <dbReference type="ARBA" id="ARBA00004141"/>
    </source>
</evidence>
<keyword evidence="9 12" id="KW-0472">Membrane</keyword>
<feature type="transmembrane region" description="Helical" evidence="12">
    <location>
        <begin position="87"/>
        <end position="104"/>
    </location>
</feature>
<accession>A0A512PHB7</accession>
<evidence type="ECO:0000256" key="12">
    <source>
        <dbReference type="SAM" id="Phobius"/>
    </source>
</evidence>
<evidence type="ECO:0000256" key="2">
    <source>
        <dbReference type="ARBA" id="ARBA00022475"/>
    </source>
</evidence>
<dbReference type="GO" id="GO:0016491">
    <property type="term" value="F:oxidoreductase activity"/>
    <property type="evidence" value="ECO:0007669"/>
    <property type="project" value="UniProtKB-KW"/>
</dbReference>
<dbReference type="GO" id="GO:0006784">
    <property type="term" value="P:heme A biosynthetic process"/>
    <property type="evidence" value="ECO:0007669"/>
    <property type="project" value="InterPro"/>
</dbReference>
<dbReference type="Pfam" id="PF02628">
    <property type="entry name" value="COX15-CtaA"/>
    <property type="match status" value="1"/>
</dbReference>
<dbReference type="OrthoDB" id="5241540at2"/>
<keyword evidence="7" id="KW-0408">Iron</keyword>
<name>A0A512PHB7_9CELL</name>
<dbReference type="InterPro" id="IPR050450">
    <property type="entry name" value="COX15/CtaA_HemeA_synthase"/>
</dbReference>
<dbReference type="GO" id="GO:0046872">
    <property type="term" value="F:metal ion binding"/>
    <property type="evidence" value="ECO:0007669"/>
    <property type="project" value="UniProtKB-KW"/>
</dbReference>
<evidence type="ECO:0000256" key="3">
    <source>
        <dbReference type="ARBA" id="ARBA00022692"/>
    </source>
</evidence>
<keyword evidence="8" id="KW-0350">Heme biosynthesis</keyword>
<dbReference type="PANTHER" id="PTHR35457">
    <property type="entry name" value="HEME A SYNTHASE"/>
    <property type="match status" value="1"/>
</dbReference>
<sequence>MSAAPPSPTTSTPAPTVAPGGLARWTHAALVANLAAQILIIGTGGAVRLTGSGLGCSTWPQCEPGEFTPRLHDAATIHPFIEFGNRTLTGVLTVVALAVAVLVWRERTRSRSFRVLGLVPLLGVLVQAVLGGITVLVDLHPAVVGSHMFISMGLVAVSTVLVVRWGELDGPARPLVPERVVRLGQLLAVLGVAVVALGIVTTGAGPHSGDNEVGYRFALDPYLVAKVHALSVWAFVLVLAALLVSLRTGPRRARRAAFVLLAVTLAQAVVGYVQFFTGLPIALVNLHMVAAAGLMAVGTWFLLTLRERTPAAERCVS</sequence>
<evidence type="ECO:0000256" key="10">
    <source>
        <dbReference type="ARBA" id="ARBA00023157"/>
    </source>
</evidence>
<keyword evidence="3 12" id="KW-0812">Transmembrane</keyword>
<keyword evidence="10" id="KW-1015">Disulfide bond</keyword>
<keyword evidence="6" id="KW-0560">Oxidoreductase</keyword>
<evidence type="ECO:0000256" key="7">
    <source>
        <dbReference type="ARBA" id="ARBA00023004"/>
    </source>
</evidence>
<proteinExistence type="predicted"/>
<evidence type="ECO:0000256" key="5">
    <source>
        <dbReference type="ARBA" id="ARBA00022989"/>
    </source>
</evidence>
<gene>
    <name evidence="13" type="ORF">CSO01_32370</name>
</gene>
<evidence type="ECO:0000256" key="6">
    <source>
        <dbReference type="ARBA" id="ARBA00023002"/>
    </source>
</evidence>
<comment type="caution">
    <text evidence="13">The sequence shown here is derived from an EMBL/GenBank/DDBJ whole genome shotgun (WGS) entry which is preliminary data.</text>
</comment>
<comment type="pathway">
    <text evidence="11">Porphyrin-containing compound metabolism.</text>
</comment>
<protein>
    <submittedName>
        <fullName evidence="13">Protein required for cytochrome oxidase assembly</fullName>
    </submittedName>
</protein>
<feature type="transmembrane region" description="Helical" evidence="12">
    <location>
        <begin position="281"/>
        <end position="303"/>
    </location>
</feature>
<evidence type="ECO:0000313" key="14">
    <source>
        <dbReference type="Proteomes" id="UP000321798"/>
    </source>
</evidence>